<evidence type="ECO:0000256" key="1">
    <source>
        <dbReference type="SAM" id="MobiDB-lite"/>
    </source>
</evidence>
<dbReference type="Pfam" id="PF13551">
    <property type="entry name" value="HTH_29"/>
    <property type="match status" value="1"/>
</dbReference>
<evidence type="ECO:0000313" key="5">
    <source>
        <dbReference type="Proteomes" id="UP000001351"/>
    </source>
</evidence>
<keyword evidence="5" id="KW-1185">Reference proteome</keyword>
<gene>
    <name evidence="2" type="ordered locus">STAUR_2477</name>
    <name evidence="3" type="ordered locus">STAUR_5097</name>
    <name evidence="4" type="ordered locus">STAUR_5506</name>
</gene>
<dbReference type="KEGG" id="sur:STAUR_5506"/>
<dbReference type="STRING" id="378806.STAUR_2477"/>
<evidence type="ECO:0000313" key="2">
    <source>
        <dbReference type="EMBL" id="ADO70281.1"/>
    </source>
</evidence>
<feature type="region of interest" description="Disordered" evidence="1">
    <location>
        <begin position="87"/>
        <end position="112"/>
    </location>
</feature>
<protein>
    <submittedName>
        <fullName evidence="2">Transposase, OrfA</fullName>
    </submittedName>
</protein>
<dbReference type="eggNOG" id="COG3415">
    <property type="taxonomic scope" value="Bacteria"/>
</dbReference>
<dbReference type="EMBL" id="CP002271">
    <property type="protein sequence ID" value="ADO72869.1"/>
    <property type="molecule type" value="Genomic_DNA"/>
</dbReference>
<dbReference type="KEGG" id="sur:STAUR_5097"/>
<accession>E3FGE6</accession>
<organism evidence="2 5">
    <name type="scientific">Stigmatella aurantiaca (strain DW4/3-1)</name>
    <dbReference type="NCBI Taxonomy" id="378806"/>
    <lineage>
        <taxon>Bacteria</taxon>
        <taxon>Pseudomonadati</taxon>
        <taxon>Myxococcota</taxon>
        <taxon>Myxococcia</taxon>
        <taxon>Myxococcales</taxon>
        <taxon>Cystobacterineae</taxon>
        <taxon>Archangiaceae</taxon>
        <taxon>Stigmatella</taxon>
    </lineage>
</organism>
<dbReference type="Proteomes" id="UP000001351">
    <property type="component" value="Chromosome"/>
</dbReference>
<evidence type="ECO:0000313" key="4">
    <source>
        <dbReference type="EMBL" id="ADO73276.1"/>
    </source>
</evidence>
<name>E3FGE6_STIAD</name>
<dbReference type="KEGG" id="sur:STAUR_2477"/>
<dbReference type="HOGENOM" id="CLU_2144306_0_0_7"/>
<proteinExistence type="predicted"/>
<dbReference type="EMBL" id="CP002271">
    <property type="protein sequence ID" value="ADO70281.1"/>
    <property type="molecule type" value="Genomic_DNA"/>
</dbReference>
<evidence type="ECO:0000313" key="3">
    <source>
        <dbReference type="EMBL" id="ADO72869.1"/>
    </source>
</evidence>
<dbReference type="AlphaFoldDB" id="E3FGE6"/>
<sequence length="112" mass="12998">MGNAYLWWMRRRPPRLVRLSPAEVAHLQALVRDGRIEQRIARRARILLAMSEPDTVVSELAERLELDRTTIWALCRRFEHWGMQVVDDAPRPGRPRRLSPPPARRSGEAGLL</sequence>
<dbReference type="EMBL" id="CP002271">
    <property type="protein sequence ID" value="ADO73276.1"/>
    <property type="molecule type" value="Genomic_DNA"/>
</dbReference>
<reference evidence="2 5" key="1">
    <citation type="journal article" date="2011" name="Mol. Biol. Evol.">
        <title>Comparative genomic analysis of fruiting body formation in Myxococcales.</title>
        <authorList>
            <person name="Huntley S."/>
            <person name="Hamann N."/>
            <person name="Wegener-Feldbrugge S."/>
            <person name="Treuner-Lange A."/>
            <person name="Kube M."/>
            <person name="Reinhardt R."/>
            <person name="Klages S."/>
            <person name="Muller R."/>
            <person name="Ronning C.M."/>
            <person name="Nierman W.C."/>
            <person name="Sogaard-Andersen L."/>
        </authorList>
    </citation>
    <scope>NUCLEOTIDE SEQUENCE [LARGE SCALE GENOMIC DNA]</scope>
    <source>
        <strain evidence="2 5">DW4/3-1</strain>
    </source>
</reference>